<dbReference type="SMART" id="SM00479">
    <property type="entry name" value="EXOIII"/>
    <property type="match status" value="1"/>
</dbReference>
<gene>
    <name evidence="4" type="ORF">CFBP5507_06240</name>
</gene>
<dbReference type="Pfam" id="PF00929">
    <property type="entry name" value="RNase_T"/>
    <property type="match status" value="1"/>
</dbReference>
<dbReference type="InterPro" id="IPR036397">
    <property type="entry name" value="RNaseH_sf"/>
</dbReference>
<dbReference type="KEGG" id="asal:CFBP5507_06240"/>
<dbReference type="InterPro" id="IPR013520">
    <property type="entry name" value="Ribonucl_H"/>
</dbReference>
<dbReference type="GO" id="GO:0003676">
    <property type="term" value="F:nucleic acid binding"/>
    <property type="evidence" value="ECO:0007669"/>
    <property type="project" value="InterPro"/>
</dbReference>
<keyword evidence="1" id="KW-0540">Nuclease</keyword>
<name>A0A4Z1QY40_9HYPH</name>
<dbReference type="PANTHER" id="PTHR30231">
    <property type="entry name" value="DNA POLYMERASE III SUBUNIT EPSILON"/>
    <property type="match status" value="1"/>
</dbReference>
<dbReference type="RefSeq" id="WP_137410375.1">
    <property type="nucleotide sequence ID" value="NZ_CP109968.1"/>
</dbReference>
<dbReference type="InterPro" id="IPR012337">
    <property type="entry name" value="RNaseH-like_sf"/>
</dbReference>
<accession>A0A4Z1QY40</accession>
<sequence>MDKFIIFDTETSGLFDFTKPADHPDQPRLAQFGAVIVTGLDNEPVRKSLYVRPDGWSMEPGATASNGLTTEFLLKHGVPVKEALDIYEEAILGGHIAIAYNSQFDCKMMRAEFRRAGRPDHFEKTRNTCLMRSAGKLKIKKAGVQKGWPKLSDCCAHFGLTQMKAHDAMGDAEDAYQVFLKMHAAGHLIPPAVHYAKERA</sequence>
<evidence type="ECO:0000256" key="2">
    <source>
        <dbReference type="ARBA" id="ARBA00022801"/>
    </source>
</evidence>
<dbReference type="Proteomes" id="UP000298735">
    <property type="component" value="Chromosome Circular"/>
</dbReference>
<keyword evidence="3 4" id="KW-0269">Exonuclease</keyword>
<dbReference type="AlphaFoldDB" id="A0A4Z1QY40"/>
<reference evidence="4" key="1">
    <citation type="submission" date="2022-10" db="EMBL/GenBank/DDBJ databases">
        <title>Complete genome sequence of Agrobacterium salinitolerans CFBP5507.</title>
        <authorList>
            <person name="Tchabashvili S."/>
            <person name="Yen H.-C."/>
            <person name="Haryono M."/>
            <person name="Lin Y.-C."/>
            <person name="Lai E.-M."/>
            <person name="Kuo C.-H."/>
        </authorList>
    </citation>
    <scope>NUCLEOTIDE SEQUENCE</scope>
    <source>
        <strain evidence="4">CFBP5507</strain>
    </source>
</reference>
<organism evidence="4 5">
    <name type="scientific">Agrobacterium salinitolerans</name>
    <dbReference type="NCBI Taxonomy" id="1183413"/>
    <lineage>
        <taxon>Bacteria</taxon>
        <taxon>Pseudomonadati</taxon>
        <taxon>Pseudomonadota</taxon>
        <taxon>Alphaproteobacteria</taxon>
        <taxon>Hyphomicrobiales</taxon>
        <taxon>Rhizobiaceae</taxon>
        <taxon>Rhizobium/Agrobacterium group</taxon>
        <taxon>Agrobacterium</taxon>
    </lineage>
</organism>
<evidence type="ECO:0000313" key="5">
    <source>
        <dbReference type="Proteomes" id="UP000298735"/>
    </source>
</evidence>
<dbReference type="GO" id="GO:0006259">
    <property type="term" value="P:DNA metabolic process"/>
    <property type="evidence" value="ECO:0007669"/>
    <property type="project" value="UniProtKB-ARBA"/>
</dbReference>
<proteinExistence type="predicted"/>
<protein>
    <submittedName>
        <fullName evidence="4">3'-5' exonuclease</fullName>
    </submittedName>
</protein>
<dbReference type="EMBL" id="CP109968">
    <property type="protein sequence ID" value="UYZ08599.1"/>
    <property type="molecule type" value="Genomic_DNA"/>
</dbReference>
<dbReference type="GO" id="GO:0008408">
    <property type="term" value="F:3'-5' exonuclease activity"/>
    <property type="evidence" value="ECO:0007669"/>
    <property type="project" value="TreeGrafter"/>
</dbReference>
<dbReference type="SUPFAM" id="SSF53098">
    <property type="entry name" value="Ribonuclease H-like"/>
    <property type="match status" value="1"/>
</dbReference>
<keyword evidence="2" id="KW-0378">Hydrolase</keyword>
<dbReference type="Gene3D" id="3.30.420.10">
    <property type="entry name" value="Ribonuclease H-like superfamily/Ribonuclease H"/>
    <property type="match status" value="1"/>
</dbReference>
<dbReference type="PANTHER" id="PTHR30231:SF4">
    <property type="entry name" value="PROTEIN NEN2"/>
    <property type="match status" value="1"/>
</dbReference>
<dbReference type="CDD" id="cd06127">
    <property type="entry name" value="DEDDh"/>
    <property type="match status" value="1"/>
</dbReference>
<evidence type="ECO:0000313" key="4">
    <source>
        <dbReference type="EMBL" id="UYZ08599.1"/>
    </source>
</evidence>
<dbReference type="OrthoDB" id="280774at2"/>
<evidence type="ECO:0000256" key="1">
    <source>
        <dbReference type="ARBA" id="ARBA00022722"/>
    </source>
</evidence>
<evidence type="ECO:0000256" key="3">
    <source>
        <dbReference type="ARBA" id="ARBA00022839"/>
    </source>
</evidence>